<organism evidence="3 4">
    <name type="scientific">Knipowitschia caucasica</name>
    <name type="common">Caucasian dwarf goby</name>
    <name type="synonym">Pomatoschistus caucasicus</name>
    <dbReference type="NCBI Taxonomy" id="637954"/>
    <lineage>
        <taxon>Eukaryota</taxon>
        <taxon>Metazoa</taxon>
        <taxon>Chordata</taxon>
        <taxon>Craniata</taxon>
        <taxon>Vertebrata</taxon>
        <taxon>Euteleostomi</taxon>
        <taxon>Actinopterygii</taxon>
        <taxon>Neopterygii</taxon>
        <taxon>Teleostei</taxon>
        <taxon>Neoteleostei</taxon>
        <taxon>Acanthomorphata</taxon>
        <taxon>Gobiaria</taxon>
        <taxon>Gobiiformes</taxon>
        <taxon>Gobioidei</taxon>
        <taxon>Gobiidae</taxon>
        <taxon>Gobiinae</taxon>
        <taxon>Knipowitschia</taxon>
    </lineage>
</organism>
<evidence type="ECO:0000256" key="2">
    <source>
        <dbReference type="SAM" id="Phobius"/>
    </source>
</evidence>
<evidence type="ECO:0000313" key="3">
    <source>
        <dbReference type="EMBL" id="CAL1608409.1"/>
    </source>
</evidence>
<proteinExistence type="predicted"/>
<gene>
    <name evidence="3" type="ORF">KC01_LOCUS35347</name>
</gene>
<name>A0AAV2M538_KNICA</name>
<evidence type="ECO:0000256" key="1">
    <source>
        <dbReference type="SAM" id="MobiDB-lite"/>
    </source>
</evidence>
<keyword evidence="2" id="KW-0812">Transmembrane</keyword>
<feature type="transmembrane region" description="Helical" evidence="2">
    <location>
        <begin position="60"/>
        <end position="78"/>
    </location>
</feature>
<keyword evidence="2" id="KW-1133">Transmembrane helix</keyword>
<evidence type="ECO:0000313" key="4">
    <source>
        <dbReference type="Proteomes" id="UP001497482"/>
    </source>
</evidence>
<protein>
    <submittedName>
        <fullName evidence="3">Uncharacterized protein</fullName>
    </submittedName>
</protein>
<reference evidence="3 4" key="1">
    <citation type="submission" date="2024-04" db="EMBL/GenBank/DDBJ databases">
        <authorList>
            <person name="Waldvogel A.-M."/>
            <person name="Schoenle A."/>
        </authorList>
    </citation>
    <scope>NUCLEOTIDE SEQUENCE [LARGE SCALE GENOMIC DNA]</scope>
</reference>
<dbReference type="Proteomes" id="UP001497482">
    <property type="component" value="Chromosome 6"/>
</dbReference>
<sequence length="154" mass="17398">MRKTPAEDICRGTGPEPDPSRDQSLRPIIRLRSDDNVNNVPKTSQSARGVITHTMERTQVMAELAFYPAVALLYFFGVMRASKEDKVELDDRASLNVFLLFVLAQPLCLVIGGYTGMATYLLTAGVSYYWLPWRREARTGDRSPGKKDKRKKTE</sequence>
<keyword evidence="2" id="KW-0472">Membrane</keyword>
<dbReference type="AlphaFoldDB" id="A0AAV2M538"/>
<dbReference type="EMBL" id="OZ035828">
    <property type="protein sequence ID" value="CAL1608409.1"/>
    <property type="molecule type" value="Genomic_DNA"/>
</dbReference>
<feature type="compositionally biased region" description="Basic and acidic residues" evidence="1">
    <location>
        <begin position="1"/>
        <end position="10"/>
    </location>
</feature>
<feature type="region of interest" description="Disordered" evidence="1">
    <location>
        <begin position="1"/>
        <end position="24"/>
    </location>
</feature>
<keyword evidence="4" id="KW-1185">Reference proteome</keyword>
<feature type="transmembrane region" description="Helical" evidence="2">
    <location>
        <begin position="98"/>
        <end position="131"/>
    </location>
</feature>
<accession>A0AAV2M538</accession>